<comment type="function">
    <text evidence="5">Toxic component of a toxin-antitoxin (TA) system. An RNase.</text>
</comment>
<dbReference type="RefSeq" id="WP_113890800.1">
    <property type="nucleotide sequence ID" value="NZ_QNRK01000022.1"/>
</dbReference>
<feature type="binding site" evidence="5">
    <location>
        <position position="105"/>
    </location>
    <ligand>
        <name>Mg(2+)</name>
        <dbReference type="ChEBI" id="CHEBI:18420"/>
    </ligand>
</feature>
<comment type="similarity">
    <text evidence="5">Belongs to the PINc/VapC protein family.</text>
</comment>
<feature type="domain" description="PIN" evidence="6">
    <location>
        <begin position="3"/>
        <end position="130"/>
    </location>
</feature>
<keyword evidence="2 5" id="KW-0540">Nuclease</keyword>
<dbReference type="InterPro" id="IPR022907">
    <property type="entry name" value="VapC_family"/>
</dbReference>
<comment type="caution">
    <text evidence="7">The sequence shown here is derived from an EMBL/GenBank/DDBJ whole genome shotgun (WGS) entry which is preliminary data.</text>
</comment>
<dbReference type="OrthoDB" id="7204339at2"/>
<evidence type="ECO:0000313" key="7">
    <source>
        <dbReference type="EMBL" id="RBP09182.1"/>
    </source>
</evidence>
<dbReference type="HAMAP" id="MF_00265">
    <property type="entry name" value="VapC_Nob1"/>
    <property type="match status" value="1"/>
</dbReference>
<reference evidence="7 8" key="1">
    <citation type="submission" date="2018-06" db="EMBL/GenBank/DDBJ databases">
        <title>Genomic Encyclopedia of Type Strains, Phase IV (KMG-IV): sequencing the most valuable type-strain genomes for metagenomic binning, comparative biology and taxonomic classification.</title>
        <authorList>
            <person name="Goeker M."/>
        </authorList>
    </citation>
    <scope>NUCLEOTIDE SEQUENCE [LARGE SCALE GENOMIC DNA]</scope>
    <source>
        <strain evidence="7 8">DSM 24875</strain>
    </source>
</reference>
<keyword evidence="1 5" id="KW-1277">Toxin-antitoxin system</keyword>
<dbReference type="CDD" id="cd09874">
    <property type="entry name" value="PIN_MT3492-like"/>
    <property type="match status" value="1"/>
</dbReference>
<dbReference type="InterPro" id="IPR029060">
    <property type="entry name" value="PIN-like_dom_sf"/>
</dbReference>
<keyword evidence="5" id="KW-0460">Magnesium</keyword>
<dbReference type="GO" id="GO:0004540">
    <property type="term" value="F:RNA nuclease activity"/>
    <property type="evidence" value="ECO:0007669"/>
    <property type="project" value="InterPro"/>
</dbReference>
<dbReference type="EC" id="3.1.-.-" evidence="5"/>
<dbReference type="GO" id="GO:0000287">
    <property type="term" value="F:magnesium ion binding"/>
    <property type="evidence" value="ECO:0007669"/>
    <property type="project" value="UniProtKB-UniRule"/>
</dbReference>
<organism evidence="7 8">
    <name type="scientific">Roseiarcus fermentans</name>
    <dbReference type="NCBI Taxonomy" id="1473586"/>
    <lineage>
        <taxon>Bacteria</taxon>
        <taxon>Pseudomonadati</taxon>
        <taxon>Pseudomonadota</taxon>
        <taxon>Alphaproteobacteria</taxon>
        <taxon>Hyphomicrobiales</taxon>
        <taxon>Roseiarcaceae</taxon>
        <taxon>Roseiarcus</taxon>
    </lineage>
</organism>
<evidence type="ECO:0000256" key="3">
    <source>
        <dbReference type="ARBA" id="ARBA00022723"/>
    </source>
</evidence>
<evidence type="ECO:0000256" key="4">
    <source>
        <dbReference type="ARBA" id="ARBA00022801"/>
    </source>
</evidence>
<evidence type="ECO:0000256" key="5">
    <source>
        <dbReference type="HAMAP-Rule" id="MF_00265"/>
    </source>
</evidence>
<dbReference type="Gene3D" id="3.40.50.1010">
    <property type="entry name" value="5'-nuclease"/>
    <property type="match status" value="1"/>
</dbReference>
<accession>A0A366F3E9</accession>
<sequence>MLYLDTSLLVSALTNEADTPRSQSWLAGREASELSISDWTVTEFASALSIKVRAGALSAANRAAALSAFNRISSESLQLFPVARADFHTAARMADQAHLNLRAGDALHLAICASRGATLCTLDRRLDEAAPQVGVETLLLSQRQGSSRRPP</sequence>
<protein>
    <recommendedName>
        <fullName evidence="5">Ribonuclease VapC</fullName>
        <shortName evidence="5">RNase VapC</shortName>
        <ecNumber evidence="5">3.1.-.-</ecNumber>
    </recommendedName>
    <alternativeName>
        <fullName evidence="5">Toxin VapC</fullName>
    </alternativeName>
</protein>
<dbReference type="Pfam" id="PF01850">
    <property type="entry name" value="PIN"/>
    <property type="match status" value="1"/>
</dbReference>
<evidence type="ECO:0000313" key="8">
    <source>
        <dbReference type="Proteomes" id="UP000253529"/>
    </source>
</evidence>
<evidence type="ECO:0000256" key="2">
    <source>
        <dbReference type="ARBA" id="ARBA00022722"/>
    </source>
</evidence>
<name>A0A366F3E9_9HYPH</name>
<proteinExistence type="inferred from homology"/>
<dbReference type="Proteomes" id="UP000253529">
    <property type="component" value="Unassembled WGS sequence"/>
</dbReference>
<dbReference type="AlphaFoldDB" id="A0A366F3E9"/>
<keyword evidence="5" id="KW-0800">Toxin</keyword>
<keyword evidence="8" id="KW-1185">Reference proteome</keyword>
<dbReference type="InterPro" id="IPR002716">
    <property type="entry name" value="PIN_dom"/>
</dbReference>
<dbReference type="GO" id="GO:0016787">
    <property type="term" value="F:hydrolase activity"/>
    <property type="evidence" value="ECO:0007669"/>
    <property type="project" value="UniProtKB-KW"/>
</dbReference>
<dbReference type="EMBL" id="QNRK01000022">
    <property type="protein sequence ID" value="RBP09182.1"/>
    <property type="molecule type" value="Genomic_DNA"/>
</dbReference>
<dbReference type="SUPFAM" id="SSF88723">
    <property type="entry name" value="PIN domain-like"/>
    <property type="match status" value="1"/>
</dbReference>
<comment type="cofactor">
    <cofactor evidence="5">
        <name>Mg(2+)</name>
        <dbReference type="ChEBI" id="CHEBI:18420"/>
    </cofactor>
</comment>
<keyword evidence="4 5" id="KW-0378">Hydrolase</keyword>
<evidence type="ECO:0000256" key="1">
    <source>
        <dbReference type="ARBA" id="ARBA00022649"/>
    </source>
</evidence>
<gene>
    <name evidence="5" type="primary">vapC</name>
    <name evidence="7" type="ORF">DFR50_12219</name>
</gene>
<dbReference type="GO" id="GO:0090729">
    <property type="term" value="F:toxin activity"/>
    <property type="evidence" value="ECO:0007669"/>
    <property type="project" value="UniProtKB-KW"/>
</dbReference>
<feature type="binding site" evidence="5">
    <location>
        <position position="5"/>
    </location>
    <ligand>
        <name>Mg(2+)</name>
        <dbReference type="ChEBI" id="CHEBI:18420"/>
    </ligand>
</feature>
<evidence type="ECO:0000259" key="6">
    <source>
        <dbReference type="Pfam" id="PF01850"/>
    </source>
</evidence>
<keyword evidence="3 5" id="KW-0479">Metal-binding</keyword>